<name>A0ABR6GPN1_9BURK</name>
<feature type="compositionally biased region" description="Gly residues" evidence="1">
    <location>
        <begin position="242"/>
        <end position="251"/>
    </location>
</feature>
<keyword evidence="2" id="KW-0812">Transmembrane</keyword>
<dbReference type="EMBL" id="JACHXO010000001">
    <property type="protein sequence ID" value="MBB3193666.1"/>
    <property type="molecule type" value="Genomic_DNA"/>
</dbReference>
<organism evidence="3 4">
    <name type="scientific">Roseateles terrae</name>
    <dbReference type="NCBI Taxonomy" id="431060"/>
    <lineage>
        <taxon>Bacteria</taxon>
        <taxon>Pseudomonadati</taxon>
        <taxon>Pseudomonadota</taxon>
        <taxon>Betaproteobacteria</taxon>
        <taxon>Burkholderiales</taxon>
        <taxon>Sphaerotilaceae</taxon>
        <taxon>Roseateles</taxon>
    </lineage>
</organism>
<feature type="region of interest" description="Disordered" evidence="1">
    <location>
        <begin position="238"/>
        <end position="269"/>
    </location>
</feature>
<keyword evidence="4" id="KW-1185">Reference proteome</keyword>
<proteinExistence type="predicted"/>
<feature type="compositionally biased region" description="Gly residues" evidence="1">
    <location>
        <begin position="90"/>
        <end position="103"/>
    </location>
</feature>
<comment type="caution">
    <text evidence="3">The sequence shown here is derived from an EMBL/GenBank/DDBJ whole genome shotgun (WGS) entry which is preliminary data.</text>
</comment>
<protein>
    <submittedName>
        <fullName evidence="3">Uncharacterized protein</fullName>
    </submittedName>
</protein>
<feature type="compositionally biased region" description="Basic and acidic residues" evidence="1">
    <location>
        <begin position="104"/>
        <end position="113"/>
    </location>
</feature>
<keyword evidence="2" id="KW-1133">Transmembrane helix</keyword>
<dbReference type="RefSeq" id="WP_184294175.1">
    <property type="nucleotide sequence ID" value="NZ_JACHXO010000001.1"/>
</dbReference>
<evidence type="ECO:0000313" key="4">
    <source>
        <dbReference type="Proteomes" id="UP000574369"/>
    </source>
</evidence>
<feature type="compositionally biased region" description="Gly residues" evidence="1">
    <location>
        <begin position="14"/>
        <end position="25"/>
    </location>
</feature>
<evidence type="ECO:0000313" key="3">
    <source>
        <dbReference type="EMBL" id="MBB3193666.1"/>
    </source>
</evidence>
<feature type="transmembrane region" description="Helical" evidence="2">
    <location>
        <begin position="214"/>
        <end position="235"/>
    </location>
</feature>
<feature type="region of interest" description="Disordered" evidence="1">
    <location>
        <begin position="1"/>
        <end position="27"/>
    </location>
</feature>
<dbReference type="Proteomes" id="UP000574369">
    <property type="component" value="Unassembled WGS sequence"/>
</dbReference>
<feature type="compositionally biased region" description="Basic and acidic residues" evidence="1">
    <location>
        <begin position="48"/>
        <end position="57"/>
    </location>
</feature>
<keyword evidence="2" id="KW-0472">Membrane</keyword>
<reference evidence="3 4" key="1">
    <citation type="submission" date="2020-08" db="EMBL/GenBank/DDBJ databases">
        <title>Genomic Encyclopedia of Type Strains, Phase III (KMG-III): the genomes of soil and plant-associated and newly described type strains.</title>
        <authorList>
            <person name="Whitman W."/>
        </authorList>
    </citation>
    <scope>NUCLEOTIDE SEQUENCE [LARGE SCALE GENOMIC DNA]</scope>
    <source>
        <strain evidence="3 4">CECT 7247</strain>
    </source>
</reference>
<accession>A0ABR6GPN1</accession>
<evidence type="ECO:0000256" key="1">
    <source>
        <dbReference type="SAM" id="MobiDB-lite"/>
    </source>
</evidence>
<evidence type="ECO:0000256" key="2">
    <source>
        <dbReference type="SAM" id="Phobius"/>
    </source>
</evidence>
<feature type="compositionally biased region" description="Acidic residues" evidence="1">
    <location>
        <begin position="77"/>
        <end position="87"/>
    </location>
</feature>
<sequence length="269" mass="26510">MKPPGASPASAGGRSAGWGGGGGAAGASAVSGLVGAEELRLPLVGGDGARRRDDVGARRGASANRLMGAVVRRLQDEAEEERVEEDGASVGEGGGVMPVAGGGDRADRIEAKRVSASGRGRRAPQGPVRQVARGGRSSQQERAEDGEAAGSATQGQPAAGPASAWEASSVDVGQAPPVTAPPTRVVPVSPRDKLVLDRPVAAERVGRTSGMARLSWGAVLAAVVGLIVLVLIGGFETPGTEGAQGAGGGTAPGDAQGRSAETPPGETSR</sequence>
<gene>
    <name evidence="3" type="ORF">FHS28_001031</name>
</gene>
<feature type="region of interest" description="Disordered" evidence="1">
    <location>
        <begin position="46"/>
        <end position="189"/>
    </location>
</feature>
<feature type="compositionally biased region" description="Low complexity" evidence="1">
    <location>
        <begin position="175"/>
        <end position="189"/>
    </location>
</feature>